<reference evidence="8" key="1">
    <citation type="submission" date="2019-03" db="EMBL/GenBank/DDBJ databases">
        <title>Single cell metagenomics reveals metabolic interactions within the superorganism composed of flagellate Streblomastix strix and complex community of Bacteroidetes bacteria on its surface.</title>
        <authorList>
            <person name="Treitli S.C."/>
            <person name="Kolisko M."/>
            <person name="Husnik F."/>
            <person name="Keeling P."/>
            <person name="Hampl V."/>
        </authorList>
    </citation>
    <scope>NUCLEOTIDE SEQUENCE</scope>
    <source>
        <strain evidence="8">STM</strain>
    </source>
</reference>
<evidence type="ECO:0000256" key="5">
    <source>
        <dbReference type="ARBA" id="ARBA00022825"/>
    </source>
</evidence>
<name>A0A5J4QGU3_9ZZZZ</name>
<evidence type="ECO:0000256" key="2">
    <source>
        <dbReference type="ARBA" id="ARBA00022645"/>
    </source>
</evidence>
<evidence type="ECO:0000313" key="8">
    <source>
        <dbReference type="EMBL" id="KAA6320795.1"/>
    </source>
</evidence>
<dbReference type="EC" id="3.4.16.-" evidence="8"/>
<keyword evidence="3" id="KW-0645">Protease</keyword>
<dbReference type="GO" id="GO:0006508">
    <property type="term" value="P:proteolysis"/>
    <property type="evidence" value="ECO:0007669"/>
    <property type="project" value="UniProtKB-KW"/>
</dbReference>
<comment type="similarity">
    <text evidence="1">Belongs to the peptidase S66 family.</text>
</comment>
<dbReference type="InterPro" id="IPR040449">
    <property type="entry name" value="Peptidase_S66_N"/>
</dbReference>
<dbReference type="CDD" id="cd07025">
    <property type="entry name" value="Peptidase_S66"/>
    <property type="match status" value="1"/>
</dbReference>
<comment type="caution">
    <text evidence="8">The sequence shown here is derived from an EMBL/GenBank/DDBJ whole genome shotgun (WGS) entry which is preliminary data.</text>
</comment>
<dbReference type="GO" id="GO:0004180">
    <property type="term" value="F:carboxypeptidase activity"/>
    <property type="evidence" value="ECO:0007669"/>
    <property type="project" value="UniProtKB-KW"/>
</dbReference>
<organism evidence="8">
    <name type="scientific">termite gut metagenome</name>
    <dbReference type="NCBI Taxonomy" id="433724"/>
    <lineage>
        <taxon>unclassified sequences</taxon>
        <taxon>metagenomes</taxon>
        <taxon>organismal metagenomes</taxon>
    </lineage>
</organism>
<dbReference type="Gene3D" id="3.50.30.60">
    <property type="entry name" value="LD-carboxypeptidase A C-terminal domain-like"/>
    <property type="match status" value="1"/>
</dbReference>
<dbReference type="PANTHER" id="PTHR30237:SF2">
    <property type="entry name" value="MUREIN TETRAPEPTIDE CARBOXYPEPTIDASE"/>
    <property type="match status" value="1"/>
</dbReference>
<dbReference type="GO" id="GO:0008236">
    <property type="term" value="F:serine-type peptidase activity"/>
    <property type="evidence" value="ECO:0007669"/>
    <property type="project" value="UniProtKB-KW"/>
</dbReference>
<dbReference type="AlphaFoldDB" id="A0A5J4QGU3"/>
<keyword evidence="4 8" id="KW-0378">Hydrolase</keyword>
<dbReference type="PANTHER" id="PTHR30237">
    <property type="entry name" value="MURAMOYLTETRAPEPTIDE CARBOXYPEPTIDASE"/>
    <property type="match status" value="1"/>
</dbReference>
<dbReference type="SUPFAM" id="SSF141986">
    <property type="entry name" value="LD-carboxypeptidase A C-terminal domain-like"/>
    <property type="match status" value="1"/>
</dbReference>
<dbReference type="InterPro" id="IPR027478">
    <property type="entry name" value="LdcA_N"/>
</dbReference>
<dbReference type="Pfam" id="PF17676">
    <property type="entry name" value="Peptidase_S66C"/>
    <property type="match status" value="1"/>
</dbReference>
<dbReference type="InterPro" id="IPR003507">
    <property type="entry name" value="S66_fam"/>
</dbReference>
<evidence type="ECO:0000256" key="3">
    <source>
        <dbReference type="ARBA" id="ARBA00022670"/>
    </source>
</evidence>
<keyword evidence="2 8" id="KW-0121">Carboxypeptidase</keyword>
<evidence type="ECO:0000259" key="6">
    <source>
        <dbReference type="Pfam" id="PF02016"/>
    </source>
</evidence>
<dbReference type="EMBL" id="SNRY01003486">
    <property type="protein sequence ID" value="KAA6320795.1"/>
    <property type="molecule type" value="Genomic_DNA"/>
</dbReference>
<dbReference type="InterPro" id="IPR027461">
    <property type="entry name" value="Carboxypeptidase_A_C_sf"/>
</dbReference>
<dbReference type="Pfam" id="PF02016">
    <property type="entry name" value="Peptidase_S66"/>
    <property type="match status" value="1"/>
</dbReference>
<protein>
    <submittedName>
        <fullName evidence="8">Putative murein peptide carboxypeptidase</fullName>
        <ecNumber evidence="8">3.4.16.-</ecNumber>
    </submittedName>
</protein>
<dbReference type="PIRSF" id="PIRSF028757">
    <property type="entry name" value="LD-carboxypeptidase"/>
    <property type="match status" value="1"/>
</dbReference>
<feature type="domain" description="LD-carboxypeptidase C-terminal" evidence="7">
    <location>
        <begin position="176"/>
        <end position="289"/>
    </location>
</feature>
<dbReference type="Gene3D" id="3.40.50.10740">
    <property type="entry name" value="Class I glutamine amidotransferase-like"/>
    <property type="match status" value="1"/>
</dbReference>
<proteinExistence type="inferred from homology"/>
<evidence type="ECO:0000259" key="7">
    <source>
        <dbReference type="Pfam" id="PF17676"/>
    </source>
</evidence>
<sequence length="301" mass="33977">MDNFIFPPFLNETDKVVIVSPSGKIDKSFLKGAEKRLLSWGLKPMLSKYADSSFGKYAGTIEHRAKDFQTAMDDKDIKAIFCSRGGYGAVHIIDKLDFTYFRKHPKWMIGFSDITALHCLFQSQGYASIHSPMARHLTIEPEDDPAAGFLKDLLFGQLLHYCCSPHKLNHQGDAFGILRGGNMSVLYGLRSTHYDIPPEGTILFIEDVNERPHAVERIMYNLKLGGVLEKFSGLIIGQFTEYEENNSLGKNLYSALADVMKEYEYPVCFNFPVGHVTNNLPLINGAYVKFTVSKNMVELHF</sequence>
<evidence type="ECO:0000256" key="1">
    <source>
        <dbReference type="ARBA" id="ARBA00010233"/>
    </source>
</evidence>
<dbReference type="InterPro" id="IPR040921">
    <property type="entry name" value="Peptidase_S66C"/>
</dbReference>
<feature type="domain" description="LD-carboxypeptidase N-terminal" evidence="6">
    <location>
        <begin position="16"/>
        <end position="130"/>
    </location>
</feature>
<dbReference type="InterPro" id="IPR029062">
    <property type="entry name" value="Class_I_gatase-like"/>
</dbReference>
<accession>A0A5J4QGU3</accession>
<gene>
    <name evidence="8" type="ORF">EZS27_029478</name>
</gene>
<keyword evidence="5" id="KW-0720">Serine protease</keyword>
<dbReference type="SUPFAM" id="SSF52317">
    <property type="entry name" value="Class I glutamine amidotransferase-like"/>
    <property type="match status" value="1"/>
</dbReference>
<evidence type="ECO:0000256" key="4">
    <source>
        <dbReference type="ARBA" id="ARBA00022801"/>
    </source>
</evidence>